<evidence type="ECO:0000313" key="1">
    <source>
        <dbReference type="EMBL" id="WQD40586.1"/>
    </source>
</evidence>
<reference evidence="1 2" key="1">
    <citation type="submission" date="2023-12" db="EMBL/GenBank/DDBJ databases">
        <title>Genome sequencing and assembly of bacterial species from a model synthetic community.</title>
        <authorList>
            <person name="Hogle S.L."/>
        </authorList>
    </citation>
    <scope>NUCLEOTIDE SEQUENCE [LARGE SCALE GENOMIC DNA]</scope>
    <source>
        <strain evidence="1 2">HAMBI_3031</strain>
    </source>
</reference>
<organism evidence="1 2">
    <name type="scientific">Niabella yanshanensis</name>
    <dbReference type="NCBI Taxonomy" id="577386"/>
    <lineage>
        <taxon>Bacteria</taxon>
        <taxon>Pseudomonadati</taxon>
        <taxon>Bacteroidota</taxon>
        <taxon>Chitinophagia</taxon>
        <taxon>Chitinophagales</taxon>
        <taxon>Chitinophagaceae</taxon>
        <taxon>Niabella</taxon>
    </lineage>
</organism>
<dbReference type="EMBL" id="CP139960">
    <property type="protein sequence ID" value="WQD40586.1"/>
    <property type="molecule type" value="Genomic_DNA"/>
</dbReference>
<name>A0ABZ0WD18_9BACT</name>
<proteinExistence type="predicted"/>
<dbReference type="Proteomes" id="UP001325680">
    <property type="component" value="Chromosome"/>
</dbReference>
<dbReference type="RefSeq" id="WP_114789764.1">
    <property type="nucleotide sequence ID" value="NZ_CP139960.1"/>
</dbReference>
<sequence>MSKYRRDIILVIKDDAIQPRSIDTQVECLNYVIACVENREGFCRAHELVNRNRITSSKRKILSAVKNERLKPFRFLLNKN</sequence>
<evidence type="ECO:0000313" key="2">
    <source>
        <dbReference type="Proteomes" id="UP001325680"/>
    </source>
</evidence>
<gene>
    <name evidence="1" type="ORF">U0035_10545</name>
</gene>
<accession>A0ABZ0WD18</accession>
<keyword evidence="2" id="KW-1185">Reference proteome</keyword>
<protein>
    <submittedName>
        <fullName evidence="1">Uncharacterized protein</fullName>
    </submittedName>
</protein>